<keyword evidence="4" id="KW-1185">Reference proteome</keyword>
<dbReference type="SUPFAM" id="SSF89946">
    <property type="entry name" value="Hypothetical protein VC0424"/>
    <property type="match status" value="1"/>
</dbReference>
<dbReference type="InterPro" id="IPR016097">
    <property type="entry name" value="DUF695"/>
</dbReference>
<evidence type="ECO:0000259" key="1">
    <source>
        <dbReference type="Pfam" id="PF05117"/>
    </source>
</evidence>
<accession>A0ABT4LDB1</accession>
<evidence type="ECO:0000259" key="2">
    <source>
        <dbReference type="Pfam" id="PF06877"/>
    </source>
</evidence>
<dbReference type="Proteomes" id="UP001144347">
    <property type="component" value="Unassembled WGS sequence"/>
</dbReference>
<dbReference type="Pfam" id="PF06877">
    <property type="entry name" value="RraB"/>
    <property type="match status" value="1"/>
</dbReference>
<feature type="domain" description="DUF695" evidence="1">
    <location>
        <begin position="24"/>
        <end position="157"/>
    </location>
</feature>
<dbReference type="Pfam" id="PF05117">
    <property type="entry name" value="DUF695"/>
    <property type="match status" value="1"/>
</dbReference>
<reference evidence="3" key="1">
    <citation type="submission" date="2022-12" db="EMBL/GenBank/DDBJ databases">
        <title>Genome sequence of HCMS5-2.</title>
        <authorList>
            <person name="Woo H."/>
        </authorList>
    </citation>
    <scope>NUCLEOTIDE SEQUENCE</scope>
    <source>
        <strain evidence="3">HCMS5-2</strain>
    </source>
</reference>
<evidence type="ECO:0000313" key="3">
    <source>
        <dbReference type="EMBL" id="MCZ4245893.1"/>
    </source>
</evidence>
<feature type="domain" description="Regulator of ribonuclease activity B" evidence="2">
    <location>
        <begin position="167"/>
        <end position="265"/>
    </location>
</feature>
<comment type="caution">
    <text evidence="3">The sequence shown here is derived from an EMBL/GenBank/DDBJ whole genome shotgun (WGS) entry which is preliminary data.</text>
</comment>
<dbReference type="InterPro" id="IPR036701">
    <property type="entry name" value="RraB-like_sf"/>
</dbReference>
<gene>
    <name evidence="3" type="ORF">O0955_17915</name>
</gene>
<dbReference type="RefSeq" id="WP_269428935.1">
    <property type="nucleotide sequence ID" value="NZ_JAPWGM010000008.1"/>
</dbReference>
<dbReference type="Gene3D" id="3.30.70.970">
    <property type="entry name" value="RraB-like"/>
    <property type="match status" value="1"/>
</dbReference>
<protein>
    <submittedName>
        <fullName evidence="3">DUF695 domain-containing protein</fullName>
    </submittedName>
</protein>
<sequence>MGLFDKFFGDKKQPEKENPIQYTEDWDTYFTNVDHQLGSIMVDLGIRKIAPVAEKPVLIWVSVKMNDPRADGLSSNEESEKLYEIEDHLTGQLKNKFDSIYIGRLTSNGSRDLYFYFDNQFLYDKTIADVMINYPNYEYDFGTKEDPHWSVYLDFLYPLPAQLQTMHNRKVLMNLESHGDDHHKPRQVDHYLYFNTEDDRENFVASIEDSGFTVRNKDTKADGDYRYMLHLTILDPVDYDSINERTINLAESAANFNGTYDGWGCPIVK</sequence>
<evidence type="ECO:0000313" key="4">
    <source>
        <dbReference type="Proteomes" id="UP001144347"/>
    </source>
</evidence>
<dbReference type="EMBL" id="JAPWGM010000008">
    <property type="protein sequence ID" value="MCZ4245893.1"/>
    <property type="molecule type" value="Genomic_DNA"/>
</dbReference>
<dbReference type="InterPro" id="IPR009671">
    <property type="entry name" value="RraB_dom"/>
</dbReference>
<organism evidence="3 4">
    <name type="scientific">Pedobacter punctiformis</name>
    <dbReference type="NCBI Taxonomy" id="3004097"/>
    <lineage>
        <taxon>Bacteria</taxon>
        <taxon>Pseudomonadati</taxon>
        <taxon>Bacteroidota</taxon>
        <taxon>Sphingobacteriia</taxon>
        <taxon>Sphingobacteriales</taxon>
        <taxon>Sphingobacteriaceae</taxon>
        <taxon>Pedobacter</taxon>
    </lineage>
</organism>
<name>A0ABT4LDB1_9SPHI</name>
<proteinExistence type="predicted"/>